<dbReference type="Pfam" id="PF10937">
    <property type="entry name" value="Kgd4-YMR31"/>
    <property type="match status" value="1"/>
</dbReference>
<evidence type="ECO:0000313" key="6">
    <source>
        <dbReference type="Proteomes" id="UP000030746"/>
    </source>
</evidence>
<dbReference type="CTD" id="20249159"/>
<dbReference type="GO" id="GO:0004591">
    <property type="term" value="F:oxoglutarate dehydrogenase (succinyl-transferring) activity"/>
    <property type="evidence" value="ECO:0007669"/>
    <property type="project" value="TreeGrafter"/>
</dbReference>
<dbReference type="InterPro" id="IPR020373">
    <property type="entry name" value="Kgd4/YMR-31"/>
</dbReference>
<keyword evidence="6" id="KW-1185">Reference proteome</keyword>
<evidence type="ECO:0000256" key="2">
    <source>
        <dbReference type="ARBA" id="ARBA00023128"/>
    </source>
</evidence>
<dbReference type="AlphaFoldDB" id="V4BTS0"/>
<dbReference type="PANTHER" id="PTHR31601:SF2">
    <property type="entry name" value="ALPHA-KETOGLUTARATE DEHYDROGENASE COMPONENT 4"/>
    <property type="match status" value="1"/>
</dbReference>
<comment type="subcellular location">
    <subcellularLocation>
        <location evidence="1">Mitochondrion</location>
    </subcellularLocation>
</comment>
<evidence type="ECO:0000313" key="5">
    <source>
        <dbReference type="EMBL" id="ESO92344.1"/>
    </source>
</evidence>
<organism evidence="5 6">
    <name type="scientific">Lottia gigantea</name>
    <name type="common">Giant owl limpet</name>
    <dbReference type="NCBI Taxonomy" id="225164"/>
    <lineage>
        <taxon>Eukaryota</taxon>
        <taxon>Metazoa</taxon>
        <taxon>Spiralia</taxon>
        <taxon>Lophotrochozoa</taxon>
        <taxon>Mollusca</taxon>
        <taxon>Gastropoda</taxon>
        <taxon>Patellogastropoda</taxon>
        <taxon>Lottioidea</taxon>
        <taxon>Lottiidae</taxon>
        <taxon>Lottia</taxon>
    </lineage>
</organism>
<dbReference type="OrthoDB" id="2116030at2759"/>
<gene>
    <name evidence="5" type="ORF">LOTGIDRAFT_233117</name>
</gene>
<dbReference type="RefSeq" id="XP_009056907.1">
    <property type="nucleotide sequence ID" value="XM_009058659.1"/>
</dbReference>
<dbReference type="HOGENOM" id="CLU_1322237_0_0_1"/>
<evidence type="ECO:0000256" key="3">
    <source>
        <dbReference type="ARBA" id="ARBA00043970"/>
    </source>
</evidence>
<dbReference type="GeneID" id="20249159"/>
<feature type="compositionally biased region" description="Low complexity" evidence="4">
    <location>
        <begin position="154"/>
        <end position="174"/>
    </location>
</feature>
<name>V4BTS0_LOTGI</name>
<evidence type="ECO:0000256" key="4">
    <source>
        <dbReference type="SAM" id="MobiDB-lite"/>
    </source>
</evidence>
<reference evidence="5 6" key="1">
    <citation type="journal article" date="2013" name="Nature">
        <title>Insights into bilaterian evolution from three spiralian genomes.</title>
        <authorList>
            <person name="Simakov O."/>
            <person name="Marletaz F."/>
            <person name="Cho S.J."/>
            <person name="Edsinger-Gonzales E."/>
            <person name="Havlak P."/>
            <person name="Hellsten U."/>
            <person name="Kuo D.H."/>
            <person name="Larsson T."/>
            <person name="Lv J."/>
            <person name="Arendt D."/>
            <person name="Savage R."/>
            <person name="Osoegawa K."/>
            <person name="de Jong P."/>
            <person name="Grimwood J."/>
            <person name="Chapman J.A."/>
            <person name="Shapiro H."/>
            <person name="Aerts A."/>
            <person name="Otillar R.P."/>
            <person name="Terry A.Y."/>
            <person name="Boore J.L."/>
            <person name="Grigoriev I.V."/>
            <person name="Lindberg D.R."/>
            <person name="Seaver E.C."/>
            <person name="Weisblat D.A."/>
            <person name="Putnam N.H."/>
            <person name="Rokhsar D.S."/>
        </authorList>
    </citation>
    <scope>NUCLEOTIDE SEQUENCE [LARGE SCALE GENOMIC DNA]</scope>
</reference>
<dbReference type="PANTHER" id="PTHR31601">
    <property type="entry name" value="28S RIBOSOMAL PROTEIN S36, MITOCHONDRIAL"/>
    <property type="match status" value="1"/>
</dbReference>
<sequence length="208" mass="23432">MITLSSTVDEESACTSFQTAQFSQNTAQLPERYIKKLIETGKGSVLNIGKSEESRERDLEAALNWIRQEIMLMKEQDKFLLKQFINLRTTILQLRCMYELHSSQSDVSSIDGSTCSLSKVRSRYRRSDKHVVKPHVPSIKFGKSRSSTAIKYDSSSSTSSVSVSPSKSSASKTPQTVTNIEYDELPSKYRRKPISAEEMEYIEKGGPV</sequence>
<comment type="similarity">
    <text evidence="3">Belongs to the alpha-ketoglutarate dehydrogenase component 4 family.</text>
</comment>
<protein>
    <submittedName>
        <fullName evidence="5">Uncharacterized protein</fullName>
    </submittedName>
</protein>
<dbReference type="Proteomes" id="UP000030746">
    <property type="component" value="Unassembled WGS sequence"/>
</dbReference>
<feature type="region of interest" description="Disordered" evidence="4">
    <location>
        <begin position="150"/>
        <end position="184"/>
    </location>
</feature>
<dbReference type="EMBL" id="KB202094">
    <property type="protein sequence ID" value="ESO92344.1"/>
    <property type="molecule type" value="Genomic_DNA"/>
</dbReference>
<accession>V4BTS0</accession>
<keyword evidence="2" id="KW-0496">Mitochondrion</keyword>
<dbReference type="GO" id="GO:0005739">
    <property type="term" value="C:mitochondrion"/>
    <property type="evidence" value="ECO:0007669"/>
    <property type="project" value="UniProtKB-SubCell"/>
</dbReference>
<evidence type="ECO:0000256" key="1">
    <source>
        <dbReference type="ARBA" id="ARBA00004173"/>
    </source>
</evidence>
<dbReference type="GO" id="GO:0006103">
    <property type="term" value="P:2-oxoglutarate metabolic process"/>
    <property type="evidence" value="ECO:0007669"/>
    <property type="project" value="InterPro"/>
</dbReference>
<dbReference type="KEGG" id="lgi:LOTGIDRAFT_233117"/>
<proteinExistence type="inferred from homology"/>